<sequence length="92" mass="10224">MSQLGGTSGGELLRNIHGDYTNRINVSGLNGKRALKSTRLKKCIKMAVKTIPAFSSATEISINSAIREWLHNSRSRKTTSVRRSYQKNNDDS</sequence>
<dbReference type="AlphaFoldDB" id="A0A8S9Z0A8"/>
<comment type="caution">
    <text evidence="1">The sequence shown here is derived from an EMBL/GenBank/DDBJ whole genome shotgun (WGS) entry which is preliminary data.</text>
</comment>
<gene>
    <name evidence="1" type="ORF">EG68_05141</name>
</gene>
<protein>
    <submittedName>
        <fullName evidence="1">Uncharacterized protein</fullName>
    </submittedName>
</protein>
<accession>A0A8S9Z0A8</accession>
<keyword evidence="2" id="KW-1185">Reference proteome</keyword>
<name>A0A8S9Z0A8_9TREM</name>
<organism evidence="1 2">
    <name type="scientific">Paragonimus skrjabini miyazakii</name>
    <dbReference type="NCBI Taxonomy" id="59628"/>
    <lineage>
        <taxon>Eukaryota</taxon>
        <taxon>Metazoa</taxon>
        <taxon>Spiralia</taxon>
        <taxon>Lophotrochozoa</taxon>
        <taxon>Platyhelminthes</taxon>
        <taxon>Trematoda</taxon>
        <taxon>Digenea</taxon>
        <taxon>Plagiorchiida</taxon>
        <taxon>Troglotremata</taxon>
        <taxon>Troglotrematidae</taxon>
        <taxon>Paragonimus</taxon>
    </lineage>
</organism>
<dbReference type="EMBL" id="JTDE01002381">
    <property type="protein sequence ID" value="KAF7257448.1"/>
    <property type="molecule type" value="Genomic_DNA"/>
</dbReference>
<evidence type="ECO:0000313" key="2">
    <source>
        <dbReference type="Proteomes" id="UP000822476"/>
    </source>
</evidence>
<evidence type="ECO:0000313" key="1">
    <source>
        <dbReference type="EMBL" id="KAF7257448.1"/>
    </source>
</evidence>
<reference evidence="1" key="1">
    <citation type="submission" date="2019-07" db="EMBL/GenBank/DDBJ databases">
        <title>Annotation for the trematode Paragonimus miyazaki's.</title>
        <authorList>
            <person name="Choi Y.-J."/>
        </authorList>
    </citation>
    <scope>NUCLEOTIDE SEQUENCE</scope>
    <source>
        <strain evidence="1">Japan</strain>
    </source>
</reference>
<dbReference type="Proteomes" id="UP000822476">
    <property type="component" value="Unassembled WGS sequence"/>
</dbReference>
<proteinExistence type="predicted"/>